<reference evidence="1" key="1">
    <citation type="submission" date="2022-02" db="EMBL/GenBank/DDBJ databases">
        <title>Plant Genome Project.</title>
        <authorList>
            <person name="Zhang R.-G."/>
        </authorList>
    </citation>
    <scope>NUCLEOTIDE SEQUENCE</scope>
    <source>
        <strain evidence="1">AT1</strain>
    </source>
</reference>
<sequence length="320" mass="37488">MWKSGRQVERMWHQKSRVQWHLKGDRNTKFFHLMANSRQCRNSLNSVVINDQVLEDPLLVMMEVLNHFQRLYFEDWEVRPFFTERMGNSIDEVMATSLIQKFTEDEVWEVIKSCDGNKAPGPDGFNLSCIKKGWSFMKTDILNFMEEFHTHCSLPKGFNSSFIALIPKSENPTKLSDFRPISLIGCMYKILSKVLASRLKKTITTVVGDVQSAFTGGKNIQDSILIANEIVDGWKKKKVRGIIIKLDFEKAFDNLIWVYLFRMMHMFGYPDKWIMWIEECLSSAWVSVLVNGFVLFWSVFCYVLVFVLFWSVFFGVWCRV</sequence>
<name>A0ACC0M925_RHOML</name>
<organism evidence="1 2">
    <name type="scientific">Rhododendron molle</name>
    <name type="common">Chinese azalea</name>
    <name type="synonym">Azalea mollis</name>
    <dbReference type="NCBI Taxonomy" id="49168"/>
    <lineage>
        <taxon>Eukaryota</taxon>
        <taxon>Viridiplantae</taxon>
        <taxon>Streptophyta</taxon>
        <taxon>Embryophyta</taxon>
        <taxon>Tracheophyta</taxon>
        <taxon>Spermatophyta</taxon>
        <taxon>Magnoliopsida</taxon>
        <taxon>eudicotyledons</taxon>
        <taxon>Gunneridae</taxon>
        <taxon>Pentapetalae</taxon>
        <taxon>asterids</taxon>
        <taxon>Ericales</taxon>
        <taxon>Ericaceae</taxon>
        <taxon>Ericoideae</taxon>
        <taxon>Rhodoreae</taxon>
        <taxon>Rhododendron</taxon>
    </lineage>
</organism>
<evidence type="ECO:0000313" key="1">
    <source>
        <dbReference type="EMBL" id="KAI8537442.1"/>
    </source>
</evidence>
<protein>
    <submittedName>
        <fullName evidence="1">Uncharacterized protein</fullName>
    </submittedName>
</protein>
<dbReference type="Proteomes" id="UP001062846">
    <property type="component" value="Chromosome 9"/>
</dbReference>
<dbReference type="EMBL" id="CM046396">
    <property type="protein sequence ID" value="KAI8537442.1"/>
    <property type="molecule type" value="Genomic_DNA"/>
</dbReference>
<keyword evidence="2" id="KW-1185">Reference proteome</keyword>
<gene>
    <name evidence="1" type="ORF">RHMOL_Rhmol09G0024200</name>
</gene>
<comment type="caution">
    <text evidence="1">The sequence shown here is derived from an EMBL/GenBank/DDBJ whole genome shotgun (WGS) entry which is preliminary data.</text>
</comment>
<accession>A0ACC0M925</accession>
<proteinExistence type="predicted"/>
<evidence type="ECO:0000313" key="2">
    <source>
        <dbReference type="Proteomes" id="UP001062846"/>
    </source>
</evidence>